<dbReference type="Proteomes" id="UP000604391">
    <property type="component" value="Unassembled WGS sequence"/>
</dbReference>
<organism evidence="2 3">
    <name type="scientific">Candidatus Undinarchaeum marinum</name>
    <dbReference type="NCBI Taxonomy" id="2756141"/>
    <lineage>
        <taxon>Archaea</taxon>
        <taxon>Candidatus Undinarchaeota</taxon>
        <taxon>Candidatus Undinarchaeia</taxon>
        <taxon>Candidatus Undinarchaeales</taxon>
        <taxon>Candidatus Undinarchaeaceae</taxon>
        <taxon>Candidatus Undinarchaeum</taxon>
    </lineage>
</organism>
<dbReference type="PROSITE" id="PS00302">
    <property type="entry name" value="IF5A_HYPUSINE"/>
    <property type="match status" value="1"/>
</dbReference>
<dbReference type="SUPFAM" id="SSF50104">
    <property type="entry name" value="Translation proteins SH3-like domain"/>
    <property type="match status" value="1"/>
</dbReference>
<dbReference type="EMBL" id="DVAD01000014">
    <property type="protein sequence ID" value="HIJ99649.1"/>
    <property type="molecule type" value="Genomic_DNA"/>
</dbReference>
<dbReference type="Pfam" id="PF21485">
    <property type="entry name" value="IF5A-like_N"/>
    <property type="match status" value="1"/>
</dbReference>
<protein>
    <recommendedName>
        <fullName evidence="1">Translation initiation factor 5A-like N-terminal domain-containing protein</fullName>
    </recommendedName>
</protein>
<dbReference type="GO" id="GO:0045905">
    <property type="term" value="P:positive regulation of translational termination"/>
    <property type="evidence" value="ECO:0007669"/>
    <property type="project" value="InterPro"/>
</dbReference>
<evidence type="ECO:0000313" key="3">
    <source>
        <dbReference type="Proteomes" id="UP000604391"/>
    </source>
</evidence>
<dbReference type="InterPro" id="IPR019769">
    <property type="entry name" value="Trans_elong_IF5A_hypusine_site"/>
</dbReference>
<dbReference type="GO" id="GO:0045901">
    <property type="term" value="P:positive regulation of translational elongation"/>
    <property type="evidence" value="ECO:0007669"/>
    <property type="project" value="InterPro"/>
</dbReference>
<evidence type="ECO:0000259" key="1">
    <source>
        <dbReference type="Pfam" id="PF21485"/>
    </source>
</evidence>
<dbReference type="InterPro" id="IPR048670">
    <property type="entry name" value="IF5A-like_N"/>
</dbReference>
<keyword evidence="3" id="KW-1185">Reference proteome</keyword>
<proteinExistence type="predicted"/>
<name>A0A832UTV9_9ARCH</name>
<dbReference type="InterPro" id="IPR012340">
    <property type="entry name" value="NA-bd_OB-fold"/>
</dbReference>
<accession>A0A832UTV9</accession>
<dbReference type="GO" id="GO:0003723">
    <property type="term" value="F:RNA binding"/>
    <property type="evidence" value="ECO:0007669"/>
    <property type="project" value="InterPro"/>
</dbReference>
<dbReference type="Gene3D" id="2.40.50.140">
    <property type="entry name" value="Nucleic acid-binding proteins"/>
    <property type="match status" value="1"/>
</dbReference>
<dbReference type="GO" id="GO:0043022">
    <property type="term" value="F:ribosome binding"/>
    <property type="evidence" value="ECO:0007669"/>
    <property type="project" value="InterPro"/>
</dbReference>
<feature type="domain" description="Translation initiation factor 5A-like N-terminal" evidence="1">
    <location>
        <begin position="3"/>
        <end position="56"/>
    </location>
</feature>
<dbReference type="GO" id="GO:0003746">
    <property type="term" value="F:translation elongation factor activity"/>
    <property type="evidence" value="ECO:0007669"/>
    <property type="project" value="InterPro"/>
</dbReference>
<comment type="caution">
    <text evidence="2">The sequence shown here is derived from an EMBL/GenBank/DDBJ whole genome shotgun (WGS) entry which is preliminary data.</text>
</comment>
<gene>
    <name evidence="2" type="ORF">H1011_02395</name>
</gene>
<evidence type="ECO:0000313" key="2">
    <source>
        <dbReference type="EMBL" id="HIJ99649.1"/>
    </source>
</evidence>
<dbReference type="Gene3D" id="2.30.30.30">
    <property type="match status" value="1"/>
</dbReference>
<dbReference type="InterPro" id="IPR008991">
    <property type="entry name" value="Translation_prot_SH3-like_sf"/>
</dbReference>
<dbReference type="InterPro" id="IPR014722">
    <property type="entry name" value="Rib_uL2_dom2"/>
</dbReference>
<sequence>MTTSSVIATRLKQGDLFLLDGKGDEIFKVKKLNTSSPGKHGHAKVRIMYVNFFTGSGGEVTYSGHKEMDKPVIEKERSQIISITPGKTSNDPNVPHVPAELQLMHLETFETYELPCPSEIPEPDLVVGKEVEVRKFESRKWIEKLI</sequence>
<reference evidence="2 3" key="1">
    <citation type="journal article" name="Nat. Commun.">
        <title>Undinarchaeota illuminate DPANN phylogeny and the impact of gene transfer on archaeal evolution.</title>
        <authorList>
            <person name="Dombrowski N."/>
            <person name="Williams T.A."/>
            <person name="Sun J."/>
            <person name="Woodcroft B.J."/>
            <person name="Lee J.H."/>
            <person name="Minh B.Q."/>
            <person name="Rinke C."/>
            <person name="Spang A."/>
        </authorList>
    </citation>
    <scope>NUCLEOTIDE SEQUENCE [LARGE SCALE GENOMIC DNA]</scope>
    <source>
        <strain evidence="2">MAG_bin17</strain>
    </source>
</reference>
<dbReference type="AlphaFoldDB" id="A0A832UTV9"/>